<name>A0AAJ4XBP7_9SPHI</name>
<dbReference type="Proteomes" id="UP000215355">
    <property type="component" value="Chromosome 1"/>
</dbReference>
<dbReference type="RefSeq" id="WP_093096316.1">
    <property type="nucleotide sequence ID" value="NZ_CP158798.1"/>
</dbReference>
<proteinExistence type="predicted"/>
<reference evidence="1 2" key="1">
    <citation type="submission" date="2017-06" db="EMBL/GenBank/DDBJ databases">
        <authorList>
            <consortium name="Pathogen Informatics"/>
        </authorList>
    </citation>
    <scope>NUCLEOTIDE SEQUENCE [LARGE SCALE GENOMIC DNA]</scope>
    <source>
        <strain evidence="1 2">NCTC12149</strain>
    </source>
</reference>
<accession>A0AAJ4XBP7</accession>
<evidence type="ECO:0000313" key="1">
    <source>
        <dbReference type="EMBL" id="SNV50406.1"/>
    </source>
</evidence>
<dbReference type="EMBL" id="LT906468">
    <property type="protein sequence ID" value="SNV50406.1"/>
    <property type="molecule type" value="Genomic_DNA"/>
</dbReference>
<dbReference type="AlphaFoldDB" id="A0AAJ4XBP7"/>
<gene>
    <name evidence="1" type="ORF">SAMEA4412673_02045</name>
</gene>
<dbReference type="KEGG" id="smiz:4412673_02045"/>
<evidence type="ECO:0000313" key="2">
    <source>
        <dbReference type="Proteomes" id="UP000215355"/>
    </source>
</evidence>
<protein>
    <submittedName>
        <fullName evidence="1">Uncharacterized protein</fullName>
    </submittedName>
</protein>
<sequence>MMKENEKILNLIQVLMNNKMLSDFLKEYDYSVNLFGLKISDSRHYFLRLSQPKDEIILWLQEEYIPKLDHTGNWIQYPPIENARVERIEPSTKYIPTDLAYDEFKNNLLQFFEQLKGYQANHLKNVDLDKLNQSIDDLIAEIKSLGN</sequence>
<organism evidence="1 2">
    <name type="scientific">Sphingobacterium mizutaii</name>
    <dbReference type="NCBI Taxonomy" id="1010"/>
    <lineage>
        <taxon>Bacteria</taxon>
        <taxon>Pseudomonadati</taxon>
        <taxon>Bacteroidota</taxon>
        <taxon>Sphingobacteriia</taxon>
        <taxon>Sphingobacteriales</taxon>
        <taxon>Sphingobacteriaceae</taxon>
        <taxon>Sphingobacterium</taxon>
    </lineage>
</organism>